<keyword evidence="1" id="KW-0472">Membrane</keyword>
<comment type="caution">
    <text evidence="2">The sequence shown here is derived from an EMBL/GenBank/DDBJ whole genome shotgun (WGS) entry which is preliminary data.</text>
</comment>
<dbReference type="AlphaFoldDB" id="A0A6I2F5W8"/>
<keyword evidence="3" id="KW-1185">Reference proteome</keyword>
<evidence type="ECO:0000313" key="3">
    <source>
        <dbReference type="Proteomes" id="UP000431080"/>
    </source>
</evidence>
<gene>
    <name evidence="2" type="ORF">GE115_08925</name>
</gene>
<dbReference type="EMBL" id="WJIF01000004">
    <property type="protein sequence ID" value="MRG59989.1"/>
    <property type="molecule type" value="Genomic_DNA"/>
</dbReference>
<feature type="transmembrane region" description="Helical" evidence="1">
    <location>
        <begin position="126"/>
        <end position="150"/>
    </location>
</feature>
<dbReference type="RefSeq" id="WP_153684458.1">
    <property type="nucleotide sequence ID" value="NZ_WJIF01000004.1"/>
</dbReference>
<feature type="transmembrane region" description="Helical" evidence="1">
    <location>
        <begin position="92"/>
        <end position="114"/>
    </location>
</feature>
<organism evidence="2 3">
    <name type="scientific">Agromyces agglutinans</name>
    <dbReference type="NCBI Taxonomy" id="2662258"/>
    <lineage>
        <taxon>Bacteria</taxon>
        <taxon>Bacillati</taxon>
        <taxon>Actinomycetota</taxon>
        <taxon>Actinomycetes</taxon>
        <taxon>Micrococcales</taxon>
        <taxon>Microbacteriaceae</taxon>
        <taxon>Agromyces</taxon>
    </lineage>
</organism>
<accession>A0A6I2F5W8</accession>
<feature type="transmembrane region" description="Helical" evidence="1">
    <location>
        <begin position="156"/>
        <end position="176"/>
    </location>
</feature>
<proteinExistence type="predicted"/>
<keyword evidence="1" id="KW-1133">Transmembrane helix</keyword>
<keyword evidence="1" id="KW-0812">Transmembrane</keyword>
<name>A0A6I2F5W8_9MICO</name>
<reference evidence="2 3" key="1">
    <citation type="submission" date="2019-10" db="EMBL/GenBank/DDBJ databases">
        <authorList>
            <person name="Nie G."/>
            <person name="Ming H."/>
            <person name="Yi B."/>
        </authorList>
    </citation>
    <scope>NUCLEOTIDE SEQUENCE [LARGE SCALE GENOMIC DNA]</scope>
    <source>
        <strain evidence="2 3">CFH 90414</strain>
    </source>
</reference>
<evidence type="ECO:0000256" key="1">
    <source>
        <dbReference type="SAM" id="Phobius"/>
    </source>
</evidence>
<feature type="transmembrane region" description="Helical" evidence="1">
    <location>
        <begin position="59"/>
        <end position="86"/>
    </location>
</feature>
<dbReference type="Proteomes" id="UP000431080">
    <property type="component" value="Unassembled WGS sequence"/>
</dbReference>
<sequence length="258" mass="27557">MTDGPATRYARAARTWAPIDWWKLEARAVYERPELRRALAPFAPVEAWRDLAKDVATAWGILLTLSHIAALTLPVLAGGMLLGWLFQRDDLAPVGLTGLLAGIGAVLAGIGLVTEAREPTGTDPRIGRLIGGLHLVPSTLGLLVATLAISLGSADAPLGVVAFIVDVGVGIAYFVLNRGPADSGSDRGRRNLARLERALGELPPTDRARMEADAREAIDVLELRDLVGADDAARAREQRLGLLAMEMAPRTDLATQRR</sequence>
<evidence type="ECO:0000313" key="2">
    <source>
        <dbReference type="EMBL" id="MRG59989.1"/>
    </source>
</evidence>
<protein>
    <submittedName>
        <fullName evidence="2">Uncharacterized protein</fullName>
    </submittedName>
</protein>